<evidence type="ECO:0000313" key="1">
    <source>
        <dbReference type="EMBL" id="MCI4374667.1"/>
    </source>
</evidence>
<dbReference type="Proteomes" id="UP000829447">
    <property type="component" value="Linkage Group LG1"/>
</dbReference>
<organism evidence="1 2">
    <name type="scientific">Pangasianodon gigas</name>
    <name type="common">Mekong giant catfish</name>
    <name type="synonym">Pangasius gigas</name>
    <dbReference type="NCBI Taxonomy" id="30993"/>
    <lineage>
        <taxon>Eukaryota</taxon>
        <taxon>Metazoa</taxon>
        <taxon>Chordata</taxon>
        <taxon>Craniata</taxon>
        <taxon>Vertebrata</taxon>
        <taxon>Euteleostomi</taxon>
        <taxon>Actinopterygii</taxon>
        <taxon>Neopterygii</taxon>
        <taxon>Teleostei</taxon>
        <taxon>Ostariophysi</taxon>
        <taxon>Siluriformes</taxon>
        <taxon>Pangasiidae</taxon>
        <taxon>Pangasianodon</taxon>
    </lineage>
</organism>
<comment type="caution">
    <text evidence="1">The sequence shown here is derived from an EMBL/GenBank/DDBJ whole genome shotgun (WGS) entry which is preliminary data.</text>
</comment>
<name>A0ACC5W756_PANGG</name>
<sequence length="99" mass="11523">MAGFRPQPHNILHKVCVQIVRELKRNTGEAQALSIARVHSTRRSLWPCRRPLCYWLRGIRFPPLQSGHWLPPCNQSRPRNLASHSRVRLHSLDLMLVCV</sequence>
<evidence type="ECO:0000313" key="2">
    <source>
        <dbReference type="Proteomes" id="UP000829447"/>
    </source>
</evidence>
<protein>
    <submittedName>
        <fullName evidence="1">Uncharacterized protein</fullName>
    </submittedName>
</protein>
<dbReference type="EMBL" id="CM040454">
    <property type="protein sequence ID" value="MCI4374667.1"/>
    <property type="molecule type" value="Genomic_DNA"/>
</dbReference>
<proteinExistence type="predicted"/>
<reference evidence="1 2" key="1">
    <citation type="journal article" date="2022" name="bioRxiv">
        <title>An ancient truncated duplication of the anti-Mullerian hormone receptor type 2 gene is a potential conserved master sex determinant in the Pangasiidae catfish family.</title>
        <authorList>
            <person name="Wen M."/>
            <person name="Pan Q."/>
            <person name="Jouanno E."/>
            <person name="Montfort J."/>
            <person name="Zahm M."/>
            <person name="Cabau C."/>
            <person name="Klopp C."/>
            <person name="Iampietro C."/>
            <person name="Roques C."/>
            <person name="Bouchez O."/>
            <person name="Castinel A."/>
            <person name="Donnadieu C."/>
            <person name="Parrinello H."/>
            <person name="Poncet C."/>
            <person name="Belmonte E."/>
            <person name="Gautier V."/>
            <person name="Avarre J.-C."/>
            <person name="Dugue R."/>
            <person name="Gustiano R."/>
            <person name="Ha T.T.T."/>
            <person name="Campet M."/>
            <person name="Sriphairoj K."/>
            <person name="Ribolli J."/>
            <person name="de Almeida F.L."/>
            <person name="Desvignes T."/>
            <person name="Postlethwait J.H."/>
            <person name="Bucao C.F."/>
            <person name="Robinson-Rechavi M."/>
            <person name="Bobe J."/>
            <person name="Herpin A."/>
            <person name="Guiguen Y."/>
        </authorList>
    </citation>
    <scope>NUCLEOTIDE SEQUENCE [LARGE SCALE GENOMIC DNA]</scope>
    <source>
        <strain evidence="1">YG-Dec2019</strain>
    </source>
</reference>
<gene>
    <name evidence="1" type="ORF">PGIGA_G00008600</name>
</gene>
<accession>A0ACC5W756</accession>
<keyword evidence="2" id="KW-1185">Reference proteome</keyword>